<dbReference type="PANTHER" id="PTHR34610:SF3">
    <property type="entry name" value="SSL7007 PROTEIN"/>
    <property type="match status" value="1"/>
</dbReference>
<dbReference type="SUPFAM" id="SSF88723">
    <property type="entry name" value="PIN domain-like"/>
    <property type="match status" value="1"/>
</dbReference>
<dbReference type="Pfam" id="PF13470">
    <property type="entry name" value="PIN_3"/>
    <property type="match status" value="1"/>
</dbReference>
<keyword evidence="3" id="KW-1185">Reference proteome</keyword>
<dbReference type="InterPro" id="IPR029060">
    <property type="entry name" value="PIN-like_dom_sf"/>
</dbReference>
<comment type="caution">
    <text evidence="2">The sequence shown here is derived from an EMBL/GenBank/DDBJ whole genome shotgun (WGS) entry which is preliminary data.</text>
</comment>
<dbReference type="EMBL" id="VTOW01000001">
    <property type="protein sequence ID" value="NKE70192.1"/>
    <property type="molecule type" value="Genomic_DNA"/>
</dbReference>
<evidence type="ECO:0000313" key="3">
    <source>
        <dbReference type="Proteomes" id="UP000534783"/>
    </source>
</evidence>
<protein>
    <submittedName>
        <fullName evidence="2">Putative toxin-antitoxin system toxin component, PIN family</fullName>
    </submittedName>
</protein>
<dbReference type="InterPro" id="IPR002850">
    <property type="entry name" value="PIN_toxin-like"/>
</dbReference>
<reference evidence="2 3" key="1">
    <citation type="journal article" date="2020" name="Nature">
        <title>Bacterial chemolithoautotrophy via manganese oxidation.</title>
        <authorList>
            <person name="Yu H."/>
            <person name="Leadbetter J.R."/>
        </authorList>
    </citation>
    <scope>NUCLEOTIDE SEQUENCE [LARGE SCALE GENOMIC DNA]</scope>
    <source>
        <strain evidence="2 3">Mn-1</strain>
    </source>
</reference>
<name>A0A7X6DN58_9BACT</name>
<gene>
    <name evidence="2" type="ORF">MNODULE_05470</name>
</gene>
<dbReference type="InterPro" id="IPR002716">
    <property type="entry name" value="PIN_dom"/>
</dbReference>
<organism evidence="2 3">
    <name type="scientific">Candidatus Manganitrophus noduliformans</name>
    <dbReference type="NCBI Taxonomy" id="2606439"/>
    <lineage>
        <taxon>Bacteria</taxon>
        <taxon>Pseudomonadati</taxon>
        <taxon>Nitrospirota</taxon>
        <taxon>Nitrospiria</taxon>
        <taxon>Candidatus Troglogloeales</taxon>
        <taxon>Candidatus Manganitrophaceae</taxon>
        <taxon>Candidatus Manganitrophus</taxon>
    </lineage>
</organism>
<accession>A0A7X6DN58</accession>
<evidence type="ECO:0000259" key="1">
    <source>
        <dbReference type="SMART" id="SM00670"/>
    </source>
</evidence>
<dbReference type="NCBIfam" id="TIGR00305">
    <property type="entry name" value="putative toxin-antitoxin system toxin component, PIN family"/>
    <property type="match status" value="1"/>
</dbReference>
<proteinExistence type="predicted"/>
<feature type="domain" description="PIN" evidence="1">
    <location>
        <begin position="6"/>
        <end position="120"/>
    </location>
</feature>
<dbReference type="SMART" id="SM00670">
    <property type="entry name" value="PINc"/>
    <property type="match status" value="1"/>
</dbReference>
<dbReference type="AlphaFoldDB" id="A0A7X6DN58"/>
<dbReference type="Proteomes" id="UP000534783">
    <property type="component" value="Unassembled WGS sequence"/>
</dbReference>
<evidence type="ECO:0000313" key="2">
    <source>
        <dbReference type="EMBL" id="NKE70192.1"/>
    </source>
</evidence>
<dbReference type="PANTHER" id="PTHR34610">
    <property type="entry name" value="SSL7007 PROTEIN"/>
    <property type="match status" value="1"/>
</dbReference>
<sequence length="151" mass="16917">MEGRRWRVFLDTSALIAGIISTTGAARELLRLSEAGIIETLLSRQVLTEADRNLSEKLPALISDFHLLVRQIEPVVVEDPSRSVIAQAARVIHHKDAPILAAAVNAKADYLVTWNTRHFHKSSVKGAVRFKIMTPGEFLEEFRRSLPEHDV</sequence>
<dbReference type="RefSeq" id="WP_168058457.1">
    <property type="nucleotide sequence ID" value="NZ_VTOW01000001.1"/>
</dbReference>